<dbReference type="SMART" id="SM00906">
    <property type="entry name" value="Fungal_trans"/>
    <property type="match status" value="1"/>
</dbReference>
<dbReference type="Pfam" id="PF04082">
    <property type="entry name" value="Fungal_trans"/>
    <property type="match status" value="1"/>
</dbReference>
<dbReference type="STRING" id="454130.A0A0U5GPQ1"/>
<sequence length="868" mass="93537">MTSPRSHQPSMSFSPSVPGPGPHDSTTAGGASRAVSDLPQAQVDAIIRAKRKAREPKACYPCHARKVKCDRNLPCDGCVKRDHAELCSYERPSKRRTTADTGASAYTDGVGAEVGPGPGHGFGLGPSGGTPFGGTGAGVSLGDGVGFGDGHVRLKQEPGMSNQASPAMSGGRISIAREDWDNTRTRLKEMEQMLATLRAGLDKANEEGQTSTLETGSVQSGDASTRSKGASPEREGIHAPNTLGEGTVHLGSRSVLAYILNNKSGSDQLQTLLEGGILPKLGLDNESATYPFVDLWSSDMSTFDISAVCYALPTDQQCKEFFCYYRDIAGAIYPVIEDVVQFEKDLDLMLHNRTATGGVYRADNDQAQRPFGISIAYLGLLFAVLASGCQSSDLPGKERELTSQVYVCCSYQCLRMTNFLSQPTIEAIQTLLVIGNVLSYNMNPGISYVLLGMTLRMGLALGLHVESSHFSSAERYRRRHVWWSMAWQDSHFSLSYDRPSTTAVCQPEIAYREDSKTGERSYFETLCQVINLALEVVRSRMLSPHSQMSWRTIQDFKERIQRTMIQAAPYLRDQNYCTTATEHLERAVLKLHSSYFLSELCRPALKSTADTHDPATARMRSDCLENLMMTVEAYIDMHTVSSHASRSWIALQRAISSIFLLAVTDECKSNTHFWTLLRKLKAIVYERANAEFDYGGTAAADPSTAPPASTDPTNRSPSFSTLLGTPLNSTISPAAATAATTTAGGSLSSPAAAAAAADTQTQWAKPLTKTLRALEKLEAAFHTRPSPSLLSTGASPSYLNPASAAYANTGGNAFPPMTGAGASAPASAMTPGVSSLPPPTPESSTSGEWSIPNILDRAQEYIHPPLWS</sequence>
<evidence type="ECO:0000259" key="7">
    <source>
        <dbReference type="PROSITE" id="PS50048"/>
    </source>
</evidence>
<dbReference type="GO" id="GO:0016831">
    <property type="term" value="F:carboxy-lyase activity"/>
    <property type="evidence" value="ECO:0007669"/>
    <property type="project" value="TreeGrafter"/>
</dbReference>
<dbReference type="EMBL" id="CDMC01000002">
    <property type="protein sequence ID" value="CEN60415.1"/>
    <property type="molecule type" value="Genomic_DNA"/>
</dbReference>
<evidence type="ECO:0000256" key="4">
    <source>
        <dbReference type="ARBA" id="ARBA00023163"/>
    </source>
</evidence>
<keyword evidence="1" id="KW-0479">Metal-binding</keyword>
<accession>A0A0U5GPQ1</accession>
<evidence type="ECO:0000256" key="1">
    <source>
        <dbReference type="ARBA" id="ARBA00022723"/>
    </source>
</evidence>
<dbReference type="PANTHER" id="PTHR43374:SF1">
    <property type="entry name" value="FLAVIN PRENYLTRANSFERASE PAD1, MITOCHONDRIAL"/>
    <property type="match status" value="1"/>
</dbReference>
<keyword evidence="2" id="KW-0805">Transcription regulation</keyword>
<feature type="compositionally biased region" description="Polar residues" evidence="6">
    <location>
        <begin position="207"/>
        <end position="228"/>
    </location>
</feature>
<dbReference type="SUPFAM" id="SSF57701">
    <property type="entry name" value="Zn2/Cys6 DNA-binding domain"/>
    <property type="match status" value="1"/>
</dbReference>
<dbReference type="InterPro" id="IPR001138">
    <property type="entry name" value="Zn2Cys6_DnaBD"/>
</dbReference>
<evidence type="ECO:0000313" key="8">
    <source>
        <dbReference type="EMBL" id="CEN60415.1"/>
    </source>
</evidence>
<dbReference type="SMART" id="SM00066">
    <property type="entry name" value="GAL4"/>
    <property type="match status" value="1"/>
</dbReference>
<dbReference type="InterPro" id="IPR007219">
    <property type="entry name" value="XnlR_reg_dom"/>
</dbReference>
<dbReference type="CDD" id="cd00067">
    <property type="entry name" value="GAL4"/>
    <property type="match status" value="1"/>
</dbReference>
<dbReference type="Pfam" id="PF00172">
    <property type="entry name" value="Zn_clus"/>
    <property type="match status" value="1"/>
</dbReference>
<feature type="region of interest" description="Disordered" evidence="6">
    <location>
        <begin position="821"/>
        <end position="849"/>
    </location>
</feature>
<protein>
    <submittedName>
        <fullName evidence="8">Putative Fungal specific transcription factor domain protein</fullName>
    </submittedName>
</protein>
<evidence type="ECO:0000256" key="6">
    <source>
        <dbReference type="SAM" id="MobiDB-lite"/>
    </source>
</evidence>
<feature type="region of interest" description="Disordered" evidence="6">
    <location>
        <begin position="1"/>
        <end position="39"/>
    </location>
</feature>
<dbReference type="OrthoDB" id="1747771at2759"/>
<keyword evidence="4" id="KW-0804">Transcription</keyword>
<dbReference type="PROSITE" id="PS50048">
    <property type="entry name" value="ZN2_CY6_FUNGAL_2"/>
    <property type="match status" value="1"/>
</dbReference>
<dbReference type="CDD" id="cd12148">
    <property type="entry name" value="fungal_TF_MHR"/>
    <property type="match status" value="1"/>
</dbReference>
<gene>
    <name evidence="8" type="ORF">ASPCAL02855</name>
</gene>
<keyword evidence="9" id="KW-1185">Reference proteome</keyword>
<feature type="compositionally biased region" description="Low complexity" evidence="6">
    <location>
        <begin position="697"/>
        <end position="713"/>
    </location>
</feature>
<name>A0A0U5GPQ1_ASPCI</name>
<dbReference type="Gene3D" id="4.10.240.10">
    <property type="entry name" value="Zn(2)-C6 fungal-type DNA-binding domain"/>
    <property type="match status" value="1"/>
</dbReference>
<dbReference type="InterPro" id="IPR004507">
    <property type="entry name" value="UbiX-like"/>
</dbReference>
<dbReference type="GO" id="GO:0003677">
    <property type="term" value="F:DNA binding"/>
    <property type="evidence" value="ECO:0007669"/>
    <property type="project" value="UniProtKB-KW"/>
</dbReference>
<dbReference type="Proteomes" id="UP000054771">
    <property type="component" value="Unassembled WGS sequence"/>
</dbReference>
<dbReference type="PANTHER" id="PTHR43374">
    <property type="entry name" value="FLAVIN PRENYLTRANSFERASE"/>
    <property type="match status" value="1"/>
</dbReference>
<feature type="compositionally biased region" description="Polar residues" evidence="6">
    <location>
        <begin position="1"/>
        <end position="15"/>
    </location>
</feature>
<dbReference type="GO" id="GO:0006351">
    <property type="term" value="P:DNA-templated transcription"/>
    <property type="evidence" value="ECO:0007669"/>
    <property type="project" value="InterPro"/>
</dbReference>
<reference evidence="9" key="1">
    <citation type="journal article" date="2016" name="Genome Announc.">
        <title>Draft genome sequences of fungus Aspergillus calidoustus.</title>
        <authorList>
            <person name="Horn F."/>
            <person name="Linde J."/>
            <person name="Mattern D.J."/>
            <person name="Walther G."/>
            <person name="Guthke R."/>
            <person name="Scherlach K."/>
            <person name="Martin K."/>
            <person name="Brakhage A.A."/>
            <person name="Petzke L."/>
            <person name="Valiante V."/>
        </authorList>
    </citation>
    <scope>NUCLEOTIDE SEQUENCE [LARGE SCALE GENOMIC DNA]</scope>
    <source>
        <strain evidence="9">SF006504</strain>
    </source>
</reference>
<dbReference type="OMA" id="TQTQWAK"/>
<evidence type="ECO:0000256" key="3">
    <source>
        <dbReference type="ARBA" id="ARBA00023125"/>
    </source>
</evidence>
<dbReference type="AlphaFoldDB" id="A0A0U5GPQ1"/>
<feature type="domain" description="Zn(2)-C6 fungal-type" evidence="7">
    <location>
        <begin position="58"/>
        <end position="89"/>
    </location>
</feature>
<dbReference type="GO" id="GO:0000981">
    <property type="term" value="F:DNA-binding transcription factor activity, RNA polymerase II-specific"/>
    <property type="evidence" value="ECO:0007669"/>
    <property type="project" value="InterPro"/>
</dbReference>
<keyword evidence="3" id="KW-0238">DNA-binding</keyword>
<dbReference type="GO" id="GO:0008270">
    <property type="term" value="F:zinc ion binding"/>
    <property type="evidence" value="ECO:0007669"/>
    <property type="project" value="InterPro"/>
</dbReference>
<dbReference type="InterPro" id="IPR036864">
    <property type="entry name" value="Zn2-C6_fun-type_DNA-bd_sf"/>
</dbReference>
<evidence type="ECO:0000313" key="9">
    <source>
        <dbReference type="Proteomes" id="UP000054771"/>
    </source>
</evidence>
<evidence type="ECO:0000256" key="2">
    <source>
        <dbReference type="ARBA" id="ARBA00023015"/>
    </source>
</evidence>
<organism evidence="8 9">
    <name type="scientific">Aspergillus calidoustus</name>
    <dbReference type="NCBI Taxonomy" id="454130"/>
    <lineage>
        <taxon>Eukaryota</taxon>
        <taxon>Fungi</taxon>
        <taxon>Dikarya</taxon>
        <taxon>Ascomycota</taxon>
        <taxon>Pezizomycotina</taxon>
        <taxon>Eurotiomycetes</taxon>
        <taxon>Eurotiomycetidae</taxon>
        <taxon>Eurotiales</taxon>
        <taxon>Aspergillaceae</taxon>
        <taxon>Aspergillus</taxon>
        <taxon>Aspergillus subgen. Nidulantes</taxon>
    </lineage>
</organism>
<dbReference type="PROSITE" id="PS00463">
    <property type="entry name" value="ZN2_CY6_FUNGAL_1"/>
    <property type="match status" value="1"/>
</dbReference>
<proteinExistence type="predicted"/>
<evidence type="ECO:0000256" key="5">
    <source>
        <dbReference type="ARBA" id="ARBA00023242"/>
    </source>
</evidence>
<keyword evidence="5" id="KW-0539">Nucleus</keyword>
<feature type="region of interest" description="Disordered" evidence="6">
    <location>
        <begin position="205"/>
        <end position="245"/>
    </location>
</feature>
<feature type="region of interest" description="Disordered" evidence="6">
    <location>
        <begin position="697"/>
        <end position="722"/>
    </location>
</feature>